<dbReference type="Proteomes" id="UP000296049">
    <property type="component" value="Unassembled WGS sequence"/>
</dbReference>
<sequence length="178" mass="20221">MLHTKVHCYAVQSKQCHLHNGKCTDNESMHSAFLAFWCQEYTSVVILNVQPFLPNISKVLSFQLQMFVQNTAIKLHESSNYEDTHHLQAFVLKSIDSTGTQELFRPGKVHRGQVESPRTVSAVHIVVIKANYHFMYGFNQQCIAFITEIAQAFNVSGITPDLSRQRHISSGQFPIMVV</sequence>
<keyword evidence="2" id="KW-1185">Reference proteome</keyword>
<evidence type="ECO:0000313" key="1">
    <source>
        <dbReference type="EMBL" id="EOB02656.1"/>
    </source>
</evidence>
<name>R0JYH4_ANAPL</name>
<dbReference type="EMBL" id="KB742937">
    <property type="protein sequence ID" value="EOB02656.1"/>
    <property type="molecule type" value="Genomic_DNA"/>
</dbReference>
<proteinExistence type="predicted"/>
<gene>
    <name evidence="1" type="ORF">Anapl_06966</name>
</gene>
<accession>R0JYH4</accession>
<protein>
    <submittedName>
        <fullName evidence="1">Uncharacterized protein</fullName>
    </submittedName>
</protein>
<evidence type="ECO:0000313" key="2">
    <source>
        <dbReference type="Proteomes" id="UP000296049"/>
    </source>
</evidence>
<reference evidence="2" key="1">
    <citation type="journal article" date="2013" name="Nat. Genet.">
        <title>The duck genome and transcriptome provide insight into an avian influenza virus reservoir species.</title>
        <authorList>
            <person name="Huang Y."/>
            <person name="Li Y."/>
            <person name="Burt D.W."/>
            <person name="Chen H."/>
            <person name="Zhang Y."/>
            <person name="Qian W."/>
            <person name="Kim H."/>
            <person name="Gan S."/>
            <person name="Zhao Y."/>
            <person name="Li J."/>
            <person name="Yi K."/>
            <person name="Feng H."/>
            <person name="Zhu P."/>
            <person name="Li B."/>
            <person name="Liu Q."/>
            <person name="Fairley S."/>
            <person name="Magor K.E."/>
            <person name="Du Z."/>
            <person name="Hu X."/>
            <person name="Goodman L."/>
            <person name="Tafer H."/>
            <person name="Vignal A."/>
            <person name="Lee T."/>
            <person name="Kim K.W."/>
            <person name="Sheng Z."/>
            <person name="An Y."/>
            <person name="Searle S."/>
            <person name="Herrero J."/>
            <person name="Groenen M.A."/>
            <person name="Crooijmans R.P."/>
            <person name="Faraut T."/>
            <person name="Cai Q."/>
            <person name="Webster R.G."/>
            <person name="Aldridge J.R."/>
            <person name="Warren W.C."/>
            <person name="Bartschat S."/>
            <person name="Kehr S."/>
            <person name="Marz M."/>
            <person name="Stadler P.F."/>
            <person name="Smith J."/>
            <person name="Kraus R.H."/>
            <person name="Zhao Y."/>
            <person name="Ren L."/>
            <person name="Fei J."/>
            <person name="Morisson M."/>
            <person name="Kaiser P."/>
            <person name="Griffin D.K."/>
            <person name="Rao M."/>
            <person name="Pitel F."/>
            <person name="Wang J."/>
            <person name="Li N."/>
        </authorList>
    </citation>
    <scope>NUCLEOTIDE SEQUENCE [LARGE SCALE GENOMIC DNA]</scope>
</reference>
<dbReference type="AlphaFoldDB" id="R0JYH4"/>
<organism evidence="1 2">
    <name type="scientific">Anas platyrhynchos</name>
    <name type="common">Mallard</name>
    <name type="synonym">Anas boschas</name>
    <dbReference type="NCBI Taxonomy" id="8839"/>
    <lineage>
        <taxon>Eukaryota</taxon>
        <taxon>Metazoa</taxon>
        <taxon>Chordata</taxon>
        <taxon>Craniata</taxon>
        <taxon>Vertebrata</taxon>
        <taxon>Euteleostomi</taxon>
        <taxon>Archelosauria</taxon>
        <taxon>Archosauria</taxon>
        <taxon>Dinosauria</taxon>
        <taxon>Saurischia</taxon>
        <taxon>Theropoda</taxon>
        <taxon>Coelurosauria</taxon>
        <taxon>Aves</taxon>
        <taxon>Neognathae</taxon>
        <taxon>Galloanserae</taxon>
        <taxon>Anseriformes</taxon>
        <taxon>Anatidae</taxon>
        <taxon>Anatinae</taxon>
        <taxon>Anas</taxon>
    </lineage>
</organism>